<evidence type="ECO:0000313" key="3">
    <source>
        <dbReference type="Proteomes" id="UP000238169"/>
    </source>
</evidence>
<reference evidence="3" key="1">
    <citation type="submission" date="2018-01" db="EMBL/GenBank/DDBJ databases">
        <authorList>
            <person name="Peeters C."/>
        </authorList>
    </citation>
    <scope>NUCLEOTIDE SEQUENCE [LARGE SCALE GENOMIC DNA]</scope>
</reference>
<keyword evidence="1" id="KW-1133">Transmembrane helix</keyword>
<dbReference type="RefSeq" id="WP_245932905.1">
    <property type="nucleotide sequence ID" value="NZ_OGTP01000002.1"/>
</dbReference>
<keyword evidence="3" id="KW-1185">Reference proteome</keyword>
<dbReference type="AlphaFoldDB" id="A0A2U3I0V0"/>
<dbReference type="EMBL" id="OGTP01000002">
    <property type="protein sequence ID" value="SPB13730.1"/>
    <property type="molecule type" value="Genomic_DNA"/>
</dbReference>
<dbReference type="Pfam" id="PF07332">
    <property type="entry name" value="Phage_holin_3_6"/>
    <property type="match status" value="1"/>
</dbReference>
<keyword evidence="1" id="KW-0472">Membrane</keyword>
<feature type="transmembrane region" description="Helical" evidence="1">
    <location>
        <begin position="74"/>
        <end position="98"/>
    </location>
</feature>
<gene>
    <name evidence="2" type="ORF">NOV72_00994</name>
</gene>
<dbReference type="InterPro" id="IPR009937">
    <property type="entry name" value="Phage_holin_3_6"/>
</dbReference>
<feature type="transmembrane region" description="Helical" evidence="1">
    <location>
        <begin position="44"/>
        <end position="68"/>
    </location>
</feature>
<keyword evidence="1" id="KW-0812">Transmembrane</keyword>
<organism evidence="2 3">
    <name type="scientific">Caballeronia novacaledonica</name>
    <dbReference type="NCBI Taxonomy" id="1544861"/>
    <lineage>
        <taxon>Bacteria</taxon>
        <taxon>Pseudomonadati</taxon>
        <taxon>Pseudomonadota</taxon>
        <taxon>Betaproteobacteria</taxon>
        <taxon>Burkholderiales</taxon>
        <taxon>Burkholderiaceae</taxon>
        <taxon>Caballeronia</taxon>
    </lineage>
</organism>
<proteinExistence type="predicted"/>
<name>A0A2U3I0V0_9BURK</name>
<dbReference type="Proteomes" id="UP000238169">
    <property type="component" value="Unassembled WGS sequence"/>
</dbReference>
<sequence>MMTIQRKIANWRRIGHFCTRRLVDYGELIPIELAETKKRVLHEAVALIALAIGALFTLSFVSIAVIVTAVGTPYLVLTAWCVAGAWLAVAVIAVLIMMSRKPAQPFQLLRKELQRDMDAIREAAQ</sequence>
<accession>A0A2U3I0V0</accession>
<evidence type="ECO:0008006" key="4">
    <source>
        <dbReference type="Google" id="ProtNLM"/>
    </source>
</evidence>
<evidence type="ECO:0000313" key="2">
    <source>
        <dbReference type="EMBL" id="SPB13730.1"/>
    </source>
</evidence>
<protein>
    <recommendedName>
        <fullName evidence="4">Phage holin family protein</fullName>
    </recommendedName>
</protein>
<evidence type="ECO:0000256" key="1">
    <source>
        <dbReference type="SAM" id="Phobius"/>
    </source>
</evidence>